<dbReference type="Gene3D" id="1.20.1090.10">
    <property type="entry name" value="Dehydroquinate synthase-like - alpha domain"/>
    <property type="match status" value="1"/>
</dbReference>
<dbReference type="EMBL" id="VSSQ01010980">
    <property type="protein sequence ID" value="MPM45697.1"/>
    <property type="molecule type" value="Genomic_DNA"/>
</dbReference>
<proteinExistence type="predicted"/>
<protein>
    <submittedName>
        <fullName evidence="1">Uncharacterized protein</fullName>
    </submittedName>
</protein>
<gene>
    <name evidence="1" type="ORF">SDC9_92388</name>
</gene>
<organism evidence="1">
    <name type="scientific">bioreactor metagenome</name>
    <dbReference type="NCBI Taxonomy" id="1076179"/>
    <lineage>
        <taxon>unclassified sequences</taxon>
        <taxon>metagenomes</taxon>
        <taxon>ecological metagenomes</taxon>
    </lineage>
</organism>
<sequence>MPTGIVEAITLPHSLRWEPAAKEAAAQVCDATGIAGEPLQALCARLESLRAQIGLPASFRVFGIEEPEFLSKLAGLSEKVAQHAVFSKSERRPSEKEAETILRQAYYGS</sequence>
<accession>A0A644ZY70</accession>
<dbReference type="AlphaFoldDB" id="A0A644ZY70"/>
<dbReference type="SUPFAM" id="SSF56796">
    <property type="entry name" value="Dehydroquinate synthase-like"/>
    <property type="match status" value="1"/>
</dbReference>
<evidence type="ECO:0000313" key="1">
    <source>
        <dbReference type="EMBL" id="MPM45697.1"/>
    </source>
</evidence>
<comment type="caution">
    <text evidence="1">The sequence shown here is derived from an EMBL/GenBank/DDBJ whole genome shotgun (WGS) entry which is preliminary data.</text>
</comment>
<name>A0A644ZY70_9ZZZZ</name>
<reference evidence="1" key="1">
    <citation type="submission" date="2019-08" db="EMBL/GenBank/DDBJ databases">
        <authorList>
            <person name="Kucharzyk K."/>
            <person name="Murdoch R.W."/>
            <person name="Higgins S."/>
            <person name="Loffler F."/>
        </authorList>
    </citation>
    <scope>NUCLEOTIDE SEQUENCE</scope>
</reference>